<evidence type="ECO:0000313" key="4">
    <source>
        <dbReference type="EMBL" id="KAG0713134.1"/>
    </source>
</evidence>
<dbReference type="Proteomes" id="UP000770661">
    <property type="component" value="Unassembled WGS sequence"/>
</dbReference>
<organism evidence="4 5">
    <name type="scientific">Chionoecetes opilio</name>
    <name type="common">Atlantic snow crab</name>
    <name type="synonym">Cancer opilio</name>
    <dbReference type="NCBI Taxonomy" id="41210"/>
    <lineage>
        <taxon>Eukaryota</taxon>
        <taxon>Metazoa</taxon>
        <taxon>Ecdysozoa</taxon>
        <taxon>Arthropoda</taxon>
        <taxon>Crustacea</taxon>
        <taxon>Multicrustacea</taxon>
        <taxon>Malacostraca</taxon>
        <taxon>Eumalacostraca</taxon>
        <taxon>Eucarida</taxon>
        <taxon>Decapoda</taxon>
        <taxon>Pleocyemata</taxon>
        <taxon>Brachyura</taxon>
        <taxon>Eubrachyura</taxon>
        <taxon>Majoidea</taxon>
        <taxon>Majidae</taxon>
        <taxon>Chionoecetes</taxon>
    </lineage>
</organism>
<reference evidence="4" key="1">
    <citation type="submission" date="2020-07" db="EMBL/GenBank/DDBJ databases">
        <title>The High-quality genome of the commercially important snow crab, Chionoecetes opilio.</title>
        <authorList>
            <person name="Jeong J.-H."/>
            <person name="Ryu S."/>
        </authorList>
    </citation>
    <scope>NUCLEOTIDE SEQUENCE</scope>
    <source>
        <strain evidence="4">MADBK_172401_WGS</strain>
        <tissue evidence="4">Digestive gland</tissue>
    </source>
</reference>
<dbReference type="Gene3D" id="1.10.340.70">
    <property type="match status" value="1"/>
</dbReference>
<evidence type="ECO:0000259" key="3">
    <source>
        <dbReference type="PROSITE" id="PS50994"/>
    </source>
</evidence>
<evidence type="ECO:0000313" key="5">
    <source>
        <dbReference type="Proteomes" id="UP000770661"/>
    </source>
</evidence>
<gene>
    <name evidence="4" type="primary">GIN1_1</name>
    <name evidence="4" type="ORF">GWK47_016904</name>
</gene>
<comment type="caution">
    <text evidence="4">The sequence shown here is derived from an EMBL/GenBank/DDBJ whole genome shotgun (WGS) entry which is preliminary data.</text>
</comment>
<dbReference type="AlphaFoldDB" id="A0A8J5CK20"/>
<dbReference type="GO" id="GO:0003676">
    <property type="term" value="F:nucleic acid binding"/>
    <property type="evidence" value="ECO:0007669"/>
    <property type="project" value="InterPro"/>
</dbReference>
<proteinExistence type="predicted"/>
<dbReference type="EMBL" id="JACEEZ010021752">
    <property type="protein sequence ID" value="KAG0713134.1"/>
    <property type="molecule type" value="Genomic_DNA"/>
</dbReference>
<feature type="compositionally biased region" description="Acidic residues" evidence="2">
    <location>
        <begin position="387"/>
        <end position="398"/>
    </location>
</feature>
<feature type="domain" description="Integrase catalytic" evidence="3">
    <location>
        <begin position="138"/>
        <end position="296"/>
    </location>
</feature>
<protein>
    <recommendedName>
        <fullName evidence="1">RNA-directed DNA polymerase</fullName>
        <ecNumber evidence="1">2.7.7.49</ecNumber>
    </recommendedName>
</protein>
<dbReference type="OrthoDB" id="441971at2759"/>
<feature type="region of interest" description="Disordered" evidence="2">
    <location>
        <begin position="369"/>
        <end position="453"/>
    </location>
</feature>
<dbReference type="InterPro" id="IPR050951">
    <property type="entry name" value="Retrovirus_Pol_polyprotein"/>
</dbReference>
<dbReference type="InterPro" id="IPR036397">
    <property type="entry name" value="RNaseH_sf"/>
</dbReference>
<dbReference type="Pfam" id="PF17921">
    <property type="entry name" value="Integrase_H2C2"/>
    <property type="match status" value="1"/>
</dbReference>
<dbReference type="PANTHER" id="PTHR37984">
    <property type="entry name" value="PROTEIN CBG26694"/>
    <property type="match status" value="1"/>
</dbReference>
<dbReference type="EC" id="2.7.7.49" evidence="1"/>
<dbReference type="PROSITE" id="PS50994">
    <property type="entry name" value="INTEGRASE"/>
    <property type="match status" value="1"/>
</dbReference>
<dbReference type="GO" id="GO:0003964">
    <property type="term" value="F:RNA-directed DNA polymerase activity"/>
    <property type="evidence" value="ECO:0007669"/>
    <property type="project" value="UniProtKB-EC"/>
</dbReference>
<dbReference type="SUPFAM" id="SSF53098">
    <property type="entry name" value="Ribonuclease H-like"/>
    <property type="match status" value="1"/>
</dbReference>
<name>A0A8J5CK20_CHIOP</name>
<accession>A0A8J5CK20</accession>
<dbReference type="Pfam" id="PF00665">
    <property type="entry name" value="rve"/>
    <property type="match status" value="1"/>
</dbReference>
<keyword evidence="5" id="KW-1185">Reference proteome</keyword>
<dbReference type="InterPro" id="IPR001584">
    <property type="entry name" value="Integrase_cat-core"/>
</dbReference>
<sequence>MAQDLQERLVKYRHEIGSLQDFLLHEEYPANCTINQRRILRRQKEHHMIKENKLYRKRKGNWVEIITTPGEVNDILKYYHVTSGYHSAVANTKYRIANIYYWFGMSKDVDEYVLNCATCQPFELELESTQAAAPRQTKISRPMQVVGLDLIGPLPVTGSGSEYILSLVDYLTKYVMVFALAREDGSGVNTCIKHYISILGAPERLISDQGKRFCDKINYDLCKEMGIKRCVSRAHHPQIKALVEKVNKMVTVRVCKLMVDRGPDWDQTLHDVVFSINSQRQSSTKHTPFFLMFGREAYTLMETKGVDGDTDIVGRRRLRLCDAECNTSAGNNKILEITKQDTVKLADTRVGQEGVPLPQMVAVQQLKPAKPGARHRHSEELVTDSCTDTDPELPENEEAYQREQSMAKPVHVAAPPQPHSKRVSQPGTGQPDSLIGTKAKAERSQVSATKVGH</sequence>
<dbReference type="Gene3D" id="3.30.420.10">
    <property type="entry name" value="Ribonuclease H-like superfamily/Ribonuclease H"/>
    <property type="match status" value="1"/>
</dbReference>
<dbReference type="GO" id="GO:0015074">
    <property type="term" value="P:DNA integration"/>
    <property type="evidence" value="ECO:0007669"/>
    <property type="project" value="InterPro"/>
</dbReference>
<evidence type="ECO:0000256" key="1">
    <source>
        <dbReference type="ARBA" id="ARBA00012493"/>
    </source>
</evidence>
<evidence type="ECO:0000256" key="2">
    <source>
        <dbReference type="SAM" id="MobiDB-lite"/>
    </source>
</evidence>
<dbReference type="InterPro" id="IPR041588">
    <property type="entry name" value="Integrase_H2C2"/>
</dbReference>
<feature type="compositionally biased region" description="Polar residues" evidence="2">
    <location>
        <begin position="444"/>
        <end position="453"/>
    </location>
</feature>
<dbReference type="InterPro" id="IPR012337">
    <property type="entry name" value="RNaseH-like_sf"/>
</dbReference>
<dbReference type="PANTHER" id="PTHR37984:SF5">
    <property type="entry name" value="PROTEIN NYNRIN-LIKE"/>
    <property type="match status" value="1"/>
</dbReference>